<dbReference type="GeneID" id="38278721"/>
<dbReference type="GO" id="GO:0009535">
    <property type="term" value="C:chloroplast thylakoid membrane"/>
    <property type="evidence" value="ECO:0007669"/>
    <property type="project" value="UniProtKB-SubCell"/>
</dbReference>
<comment type="function">
    <text evidence="9 10">F(1)F(0) ATP synthase produces ATP from ADP in the presence of a proton or sodium gradient. F-type ATPases consist of two structural domains, F(1) containing the extramembraneous catalytic core and F(0) containing the membrane proton channel, linked together by a central stalk and a peripheral stalk. During catalysis, ATP synthesis in the catalytic domain of F(1) is coupled via a rotary mechanism of the central stalk subunits to proton translocation.</text>
</comment>
<comment type="similarity">
    <text evidence="10 11">Belongs to the ATPase B chain family.</text>
</comment>
<keyword evidence="8 10" id="KW-0472">Membrane</keyword>
<evidence type="ECO:0000256" key="12">
    <source>
        <dbReference type="SAM" id="Coils"/>
    </source>
</evidence>
<comment type="function">
    <text evidence="10">Component of the F(0) channel, it forms part of the peripheral stalk, linking F(1) to F(0).</text>
</comment>
<gene>
    <name evidence="10 13" type="primary">atpF</name>
</gene>
<reference evidence="13" key="2">
    <citation type="journal article" date="2019" name="Mol. Phylogenet. Evol.">
        <title>Reassessment of the classification of bryopsidales (chlorophyta) based on chloroplast phylogenomic analyses.</title>
        <authorList>
            <person name="Cremen M.C."/>
            <person name="Leliaert F."/>
            <person name="West J."/>
            <person name="Lam D.W."/>
            <person name="Shimada S."/>
            <person name="Lopez-Bautista J.M."/>
            <person name="Verbruggen H."/>
        </authorList>
    </citation>
    <scope>NUCLEOTIDE SEQUENCE</scope>
</reference>
<dbReference type="HAMAP" id="MF_01398">
    <property type="entry name" value="ATP_synth_b_bprime"/>
    <property type="match status" value="1"/>
</dbReference>
<accession>A0A386AZR7</accession>
<evidence type="ECO:0000313" key="13">
    <source>
        <dbReference type="EMBL" id="AYC64932.1"/>
    </source>
</evidence>
<dbReference type="Pfam" id="PF00430">
    <property type="entry name" value="ATP-synt_B"/>
    <property type="match status" value="1"/>
</dbReference>
<evidence type="ECO:0000256" key="7">
    <source>
        <dbReference type="ARBA" id="ARBA00023065"/>
    </source>
</evidence>
<keyword evidence="13" id="KW-0150">Chloroplast</keyword>
<evidence type="ECO:0000256" key="5">
    <source>
        <dbReference type="ARBA" id="ARBA00022781"/>
    </source>
</evidence>
<evidence type="ECO:0000256" key="11">
    <source>
        <dbReference type="RuleBase" id="RU003848"/>
    </source>
</evidence>
<keyword evidence="13" id="KW-0934">Plastid</keyword>
<dbReference type="AlphaFoldDB" id="A0A386AZR7"/>
<dbReference type="GO" id="GO:0046933">
    <property type="term" value="F:proton-transporting ATP synthase activity, rotational mechanism"/>
    <property type="evidence" value="ECO:0007669"/>
    <property type="project" value="UniProtKB-UniRule"/>
</dbReference>
<proteinExistence type="inferred from homology"/>
<dbReference type="EMBL" id="MH591104">
    <property type="protein sequence ID" value="AYC64932.1"/>
    <property type="molecule type" value="Genomic_DNA"/>
</dbReference>
<keyword evidence="4 10" id="KW-0812">Transmembrane</keyword>
<evidence type="ECO:0000256" key="1">
    <source>
        <dbReference type="ARBA" id="ARBA00004167"/>
    </source>
</evidence>
<keyword evidence="7 10" id="KW-0406">Ion transport</keyword>
<keyword evidence="3 10" id="KW-0138">CF(0)</keyword>
<sequence>MLKNLQFETNLFETNIINLTIVISIVVFFVGNILRSLLLQRQEKILKNIEKTRNMLEESKIGYENVEKKLDESIRRIEEIESKTMELLEEQNRKYQNKISNDIENLENTKESSIDRKKREFNLILSQEVIDRIIYKTDKIFEKSLNEHKEAQKKLNEQSIESIEIIESNEEDDDDDIMNDDIMNN</sequence>
<feature type="coiled-coil region" evidence="12">
    <location>
        <begin position="39"/>
        <end position="112"/>
    </location>
</feature>
<dbReference type="RefSeq" id="YP_009518978.1">
    <property type="nucleotide sequence ID" value="NC_039521.1"/>
</dbReference>
<evidence type="ECO:0000256" key="9">
    <source>
        <dbReference type="ARBA" id="ARBA00025198"/>
    </source>
</evidence>
<keyword evidence="2 10" id="KW-0813">Transport</keyword>
<keyword evidence="12" id="KW-0175">Coiled coil</keyword>
<evidence type="ECO:0000256" key="2">
    <source>
        <dbReference type="ARBA" id="ARBA00022448"/>
    </source>
</evidence>
<keyword evidence="10" id="KW-0793">Thylakoid</keyword>
<evidence type="ECO:0000256" key="6">
    <source>
        <dbReference type="ARBA" id="ARBA00022989"/>
    </source>
</evidence>
<dbReference type="GO" id="GO:0045259">
    <property type="term" value="C:proton-transporting ATP synthase complex"/>
    <property type="evidence" value="ECO:0007669"/>
    <property type="project" value="UniProtKB-KW"/>
</dbReference>
<reference evidence="13" key="1">
    <citation type="submission" date="2018-07" db="EMBL/GenBank/DDBJ databases">
        <authorList>
            <person name="Quirk P.G."/>
            <person name="Krulwich T.A."/>
        </authorList>
    </citation>
    <scope>NUCLEOTIDE SEQUENCE</scope>
</reference>
<keyword evidence="5 10" id="KW-0375">Hydrogen ion transport</keyword>
<keyword evidence="6 10" id="KW-1133">Transmembrane helix</keyword>
<comment type="miscellaneous">
    <text evidence="10">In plastids the F-type ATPase is also known as CF(1)CF(0).</text>
</comment>
<geneLocation type="chloroplast" evidence="13"/>
<comment type="subcellular location">
    <subcellularLocation>
        <location evidence="1">Membrane</location>
        <topology evidence="1">Single-pass membrane protein</topology>
    </subcellularLocation>
    <subcellularLocation>
        <location evidence="10">Plastid</location>
        <location evidence="10">Chloroplast thylakoid membrane</location>
        <topology evidence="10">Single-pass membrane protein</topology>
    </subcellularLocation>
</comment>
<evidence type="ECO:0000256" key="8">
    <source>
        <dbReference type="ARBA" id="ARBA00023136"/>
    </source>
</evidence>
<evidence type="ECO:0000256" key="10">
    <source>
        <dbReference type="HAMAP-Rule" id="MF_01398"/>
    </source>
</evidence>
<dbReference type="InterPro" id="IPR002146">
    <property type="entry name" value="ATP_synth_b/b'su_bac/chlpt"/>
</dbReference>
<name>A0A386AZR7_9CHLO</name>
<keyword evidence="10" id="KW-0066">ATP synthesis</keyword>
<organism evidence="13">
    <name type="scientific">Boodleopsis sp. H.0758</name>
    <dbReference type="NCBI Taxonomy" id="2320802"/>
    <lineage>
        <taxon>Eukaryota</taxon>
        <taxon>Viridiplantae</taxon>
        <taxon>Chlorophyta</taxon>
        <taxon>core chlorophytes</taxon>
        <taxon>Ulvophyceae</taxon>
        <taxon>TCBD clade</taxon>
        <taxon>Bryopsidales</taxon>
        <taxon>Halimedineae</taxon>
        <taxon>Halimedaceae</taxon>
        <taxon>Rhipileae</taxon>
        <taxon>Boodleopsis</taxon>
    </lineage>
</organism>
<evidence type="ECO:0000256" key="3">
    <source>
        <dbReference type="ARBA" id="ARBA00022547"/>
    </source>
</evidence>
<comment type="subunit">
    <text evidence="10">F-type ATPases have 2 components, F(1) - the catalytic core - and F(0) - the membrane proton channel. F(1) has five subunits: alpha(3), beta(3), gamma(1), delta(1), epsilon(1). F(0) has four main subunits: a(1), b(1), b'(1) and c(10-14). The alpha and beta chains form an alternating ring which encloses part of the gamma chain. F(1) is attached to F(0) by a central stalk formed by the gamma and epsilon chains, while a peripheral stalk is formed by the delta, b and b' chains.</text>
</comment>
<evidence type="ECO:0000256" key="4">
    <source>
        <dbReference type="ARBA" id="ARBA00022692"/>
    </source>
</evidence>
<feature type="transmembrane region" description="Helical" evidence="10">
    <location>
        <begin position="16"/>
        <end position="38"/>
    </location>
</feature>
<protein>
    <recommendedName>
        <fullName evidence="10">ATP synthase subunit b, chloroplastic</fullName>
    </recommendedName>
    <alternativeName>
        <fullName evidence="10">ATP synthase F(0) sector subunit b</fullName>
    </alternativeName>
    <alternativeName>
        <fullName evidence="10">ATPase subunit I</fullName>
    </alternativeName>
</protein>